<dbReference type="InterPro" id="IPR029063">
    <property type="entry name" value="SAM-dependent_MTases_sf"/>
</dbReference>
<evidence type="ECO:0000313" key="2">
    <source>
        <dbReference type="EMBL" id="KAL3770750.1"/>
    </source>
</evidence>
<feature type="compositionally biased region" description="Acidic residues" evidence="1">
    <location>
        <begin position="43"/>
        <end position="60"/>
    </location>
</feature>
<dbReference type="EMBL" id="JALLAZ020001621">
    <property type="protein sequence ID" value="KAL3770750.1"/>
    <property type="molecule type" value="Genomic_DNA"/>
</dbReference>
<evidence type="ECO:0000256" key="1">
    <source>
        <dbReference type="SAM" id="MobiDB-lite"/>
    </source>
</evidence>
<dbReference type="Proteomes" id="UP001530315">
    <property type="component" value="Unassembled WGS sequence"/>
</dbReference>
<keyword evidence="3" id="KW-1185">Reference proteome</keyword>
<gene>
    <name evidence="2" type="ORF">ACHAW5_001467</name>
</gene>
<reference evidence="2 3" key="1">
    <citation type="submission" date="2024-10" db="EMBL/GenBank/DDBJ databases">
        <title>Updated reference genomes for cyclostephanoid diatoms.</title>
        <authorList>
            <person name="Roberts W.R."/>
            <person name="Alverson A.J."/>
        </authorList>
    </citation>
    <scope>NUCLEOTIDE SEQUENCE [LARGE SCALE GENOMIC DNA]</scope>
    <source>
        <strain evidence="2 3">AJA276-08</strain>
    </source>
</reference>
<evidence type="ECO:0000313" key="3">
    <source>
        <dbReference type="Proteomes" id="UP001530315"/>
    </source>
</evidence>
<proteinExistence type="predicted"/>
<sequence length="168" mass="18511">MVGTEHVIECEVLIRYARFAGDSDLMAFRRASSSSSLTGASGGEEEEEDDEDDDDDDDDDARGAITVEGGGGRVSSRVLRWGVEDDYGDVPYDVVIGADVVTSLYDPVALARTFHALSGPRTRARLDRPHEVFEGEMERLYANVRKVKRPCSRLRSPNVFVIVADGKR</sequence>
<feature type="region of interest" description="Disordered" evidence="1">
    <location>
        <begin position="31"/>
        <end position="71"/>
    </location>
</feature>
<protein>
    <submittedName>
        <fullName evidence="2">Uncharacterized protein</fullName>
    </submittedName>
</protein>
<dbReference type="Gene3D" id="3.40.50.150">
    <property type="entry name" value="Vaccinia Virus protein VP39"/>
    <property type="match status" value="1"/>
</dbReference>
<accession>A0ABD3N3Q6</accession>
<dbReference type="AlphaFoldDB" id="A0ABD3N3Q6"/>
<name>A0ABD3N3Q6_9STRA</name>
<organism evidence="2 3">
    <name type="scientific">Stephanodiscus triporus</name>
    <dbReference type="NCBI Taxonomy" id="2934178"/>
    <lineage>
        <taxon>Eukaryota</taxon>
        <taxon>Sar</taxon>
        <taxon>Stramenopiles</taxon>
        <taxon>Ochrophyta</taxon>
        <taxon>Bacillariophyta</taxon>
        <taxon>Coscinodiscophyceae</taxon>
        <taxon>Thalassiosirophycidae</taxon>
        <taxon>Stephanodiscales</taxon>
        <taxon>Stephanodiscaceae</taxon>
        <taxon>Stephanodiscus</taxon>
    </lineage>
</organism>
<comment type="caution">
    <text evidence="2">The sequence shown here is derived from an EMBL/GenBank/DDBJ whole genome shotgun (WGS) entry which is preliminary data.</text>
</comment>